<organism evidence="5 6">
    <name type="scientific">Poecilia reticulata</name>
    <name type="common">Guppy</name>
    <name type="synonym">Acanthophacelus reticulatus</name>
    <dbReference type="NCBI Taxonomy" id="8081"/>
    <lineage>
        <taxon>Eukaryota</taxon>
        <taxon>Metazoa</taxon>
        <taxon>Chordata</taxon>
        <taxon>Craniata</taxon>
        <taxon>Vertebrata</taxon>
        <taxon>Euteleostomi</taxon>
        <taxon>Actinopterygii</taxon>
        <taxon>Neopterygii</taxon>
        <taxon>Teleostei</taxon>
        <taxon>Neoteleostei</taxon>
        <taxon>Acanthomorphata</taxon>
        <taxon>Ovalentaria</taxon>
        <taxon>Atherinomorphae</taxon>
        <taxon>Cyprinodontiformes</taxon>
        <taxon>Poeciliidae</taxon>
        <taxon>Poeciliinae</taxon>
        <taxon>Poecilia</taxon>
    </lineage>
</organism>
<dbReference type="AlphaFoldDB" id="A0A3P9PM47"/>
<dbReference type="Pfam" id="PF04548">
    <property type="entry name" value="AIG1"/>
    <property type="match status" value="1"/>
</dbReference>
<dbReference type="CDD" id="cd01852">
    <property type="entry name" value="AIG1"/>
    <property type="match status" value="1"/>
</dbReference>
<comment type="similarity">
    <text evidence="1">Belongs to the TRAFAC class TrmE-Era-EngA-EngB-Septin-like GTPase superfamily. AIG1/Toc34/Toc159-like paraseptin GTPase family. IAN subfamily.</text>
</comment>
<evidence type="ECO:0000313" key="5">
    <source>
        <dbReference type="Ensembl" id="ENSPREP00000022808.1"/>
    </source>
</evidence>
<reference evidence="6" key="1">
    <citation type="submission" date="2013-11" db="EMBL/GenBank/DDBJ databases">
        <title>The genomic landscape of the Guanapo guppy.</title>
        <authorList>
            <person name="Kuenstner A."/>
            <person name="Dreyer C."/>
        </authorList>
    </citation>
    <scope>NUCLEOTIDE SEQUENCE</scope>
    <source>
        <strain evidence="6">Guanapo</strain>
    </source>
</reference>
<proteinExistence type="inferred from homology"/>
<dbReference type="InterPro" id="IPR006703">
    <property type="entry name" value="G_AIG1"/>
</dbReference>
<dbReference type="InterPro" id="IPR027417">
    <property type="entry name" value="P-loop_NTPase"/>
</dbReference>
<evidence type="ECO:0000256" key="3">
    <source>
        <dbReference type="ARBA" id="ARBA00023134"/>
    </source>
</evidence>
<feature type="domain" description="AIG1-type G" evidence="4">
    <location>
        <begin position="33"/>
        <end position="229"/>
    </location>
</feature>
<evidence type="ECO:0000256" key="1">
    <source>
        <dbReference type="ARBA" id="ARBA00008535"/>
    </source>
</evidence>
<dbReference type="Proteomes" id="UP000242638">
    <property type="component" value="Unassembled WGS sequence"/>
</dbReference>
<dbReference type="SUPFAM" id="SSF52540">
    <property type="entry name" value="P-loop containing nucleoside triphosphate hydrolases"/>
    <property type="match status" value="1"/>
</dbReference>
<protein>
    <recommendedName>
        <fullName evidence="4">AIG1-type G domain-containing protein</fullName>
    </recommendedName>
</protein>
<evidence type="ECO:0000256" key="2">
    <source>
        <dbReference type="ARBA" id="ARBA00022741"/>
    </source>
</evidence>
<sequence>MAERGEVVMKLKCKFLTDLPHSLKPNHNLSVPVSDLRLVLVGKTGTGKSSSGNTILGREAFRTAECSKQREEVFNRMVSVVDTPGLFDTFQTEEKVKREISKCINMSAPGPHAILLVVRIGPFSREERDAVMKVKEIFGEEAWKYSMILFTHGDVVEELDFDEMLKDSGPELKEILKKTGNRYHTQGVKFLLLFNWTLAWPKPSCAILLNSNLVQGTVWAFSHCLGFLW</sequence>
<reference evidence="5" key="2">
    <citation type="submission" date="2025-08" db="UniProtKB">
        <authorList>
            <consortium name="Ensembl"/>
        </authorList>
    </citation>
    <scope>IDENTIFICATION</scope>
    <source>
        <strain evidence="5">Guanapo</strain>
    </source>
</reference>
<dbReference type="PROSITE" id="PS51720">
    <property type="entry name" value="G_AIG1"/>
    <property type="match status" value="1"/>
</dbReference>
<keyword evidence="2" id="KW-0547">Nucleotide-binding</keyword>
<dbReference type="Ensembl" id="ENSPRET00000023045.1">
    <property type="protein sequence ID" value="ENSPREP00000022808.1"/>
    <property type="gene ID" value="ENSPREG00000015367.1"/>
</dbReference>
<dbReference type="FunFam" id="3.40.50.300:FF:000366">
    <property type="entry name" value="GTPase, IMAP family member 2"/>
    <property type="match status" value="1"/>
</dbReference>
<keyword evidence="6" id="KW-1185">Reference proteome</keyword>
<evidence type="ECO:0000313" key="6">
    <source>
        <dbReference type="Proteomes" id="UP000242638"/>
    </source>
</evidence>
<dbReference type="Gene3D" id="3.40.50.300">
    <property type="entry name" value="P-loop containing nucleotide triphosphate hydrolases"/>
    <property type="match status" value="1"/>
</dbReference>
<accession>A0A3P9PM47</accession>
<reference evidence="5" key="3">
    <citation type="submission" date="2025-09" db="UniProtKB">
        <authorList>
            <consortium name="Ensembl"/>
        </authorList>
    </citation>
    <scope>IDENTIFICATION</scope>
    <source>
        <strain evidence="5">Guanapo</strain>
    </source>
</reference>
<keyword evidence="3" id="KW-0342">GTP-binding</keyword>
<dbReference type="Bgee" id="ENSPREG00000015367">
    <property type="expression patterns" value="Expressed in caudal fin"/>
</dbReference>
<dbReference type="InterPro" id="IPR045058">
    <property type="entry name" value="GIMA/IAN/Toc"/>
</dbReference>
<dbReference type="GO" id="GO:0005525">
    <property type="term" value="F:GTP binding"/>
    <property type="evidence" value="ECO:0007669"/>
    <property type="project" value="UniProtKB-KW"/>
</dbReference>
<name>A0A3P9PM47_POERE</name>
<dbReference type="PANTHER" id="PTHR10903:SF180">
    <property type="entry name" value="GTPASE IMAP FAMILY MEMBER 7-LIKE"/>
    <property type="match status" value="1"/>
</dbReference>
<dbReference type="PANTHER" id="PTHR10903">
    <property type="entry name" value="GTPASE, IMAP FAMILY MEMBER-RELATED"/>
    <property type="match status" value="1"/>
</dbReference>
<dbReference type="GeneTree" id="ENSGT01140000282522"/>
<evidence type="ECO:0000259" key="4">
    <source>
        <dbReference type="PROSITE" id="PS51720"/>
    </source>
</evidence>